<keyword evidence="1" id="KW-0547">Nucleotide-binding</keyword>
<dbReference type="AlphaFoldDB" id="A0AAE1AGH6"/>
<keyword evidence="1" id="KW-0378">Hydrolase</keyword>
<dbReference type="Proteomes" id="UP001283361">
    <property type="component" value="Unassembled WGS sequence"/>
</dbReference>
<sequence length="165" mass="18650">MSNKLVVETLHRSLRDITGKDETKSGTSTLLYEDFRQILLVVHRGTRADIVNSCLKRFTLWSSIKTMKLTKNMRVRKYGDVEAGHFAHYLQDLGSENASICKDTIFVGNFGSCVTNTQDLIDAFFPNVVTNHSDPEWLAERAILALLNKIVRSINKKMIEMMPGG</sequence>
<protein>
    <recommendedName>
        <fullName evidence="1">ATP-dependent DNA helicase</fullName>
        <ecNumber evidence="1">5.6.2.3</ecNumber>
    </recommendedName>
</protein>
<dbReference type="GO" id="GO:0005524">
    <property type="term" value="F:ATP binding"/>
    <property type="evidence" value="ECO:0007669"/>
    <property type="project" value="UniProtKB-KW"/>
</dbReference>
<dbReference type="PANTHER" id="PTHR10492">
    <property type="match status" value="1"/>
</dbReference>
<comment type="caution">
    <text evidence="3">The sequence shown here is derived from an EMBL/GenBank/DDBJ whole genome shotgun (WGS) entry which is preliminary data.</text>
</comment>
<evidence type="ECO:0000256" key="1">
    <source>
        <dbReference type="RuleBase" id="RU363044"/>
    </source>
</evidence>
<name>A0AAE1AGH6_9GAST</name>
<dbReference type="EMBL" id="JAWDGP010001885">
    <property type="protein sequence ID" value="KAK3787192.1"/>
    <property type="molecule type" value="Genomic_DNA"/>
</dbReference>
<keyword evidence="1" id="KW-0233">DNA recombination</keyword>
<organism evidence="3 4">
    <name type="scientific">Elysia crispata</name>
    <name type="common">lettuce slug</name>
    <dbReference type="NCBI Taxonomy" id="231223"/>
    <lineage>
        <taxon>Eukaryota</taxon>
        <taxon>Metazoa</taxon>
        <taxon>Spiralia</taxon>
        <taxon>Lophotrochozoa</taxon>
        <taxon>Mollusca</taxon>
        <taxon>Gastropoda</taxon>
        <taxon>Heterobranchia</taxon>
        <taxon>Euthyneura</taxon>
        <taxon>Panpulmonata</taxon>
        <taxon>Sacoglossa</taxon>
        <taxon>Placobranchoidea</taxon>
        <taxon>Plakobranchidae</taxon>
        <taxon>Elysia</taxon>
    </lineage>
</organism>
<dbReference type="GO" id="GO:0000723">
    <property type="term" value="P:telomere maintenance"/>
    <property type="evidence" value="ECO:0007669"/>
    <property type="project" value="InterPro"/>
</dbReference>
<dbReference type="GO" id="GO:0006310">
    <property type="term" value="P:DNA recombination"/>
    <property type="evidence" value="ECO:0007669"/>
    <property type="project" value="UniProtKB-KW"/>
</dbReference>
<reference evidence="3" key="1">
    <citation type="journal article" date="2023" name="G3 (Bethesda)">
        <title>A reference genome for the long-term kleptoplast-retaining sea slug Elysia crispata morphotype clarki.</title>
        <authorList>
            <person name="Eastman K.E."/>
            <person name="Pendleton A.L."/>
            <person name="Shaikh M.A."/>
            <person name="Suttiyut T."/>
            <person name="Ogas R."/>
            <person name="Tomko P."/>
            <person name="Gavelis G."/>
            <person name="Widhalm J.R."/>
            <person name="Wisecaver J.H."/>
        </authorList>
    </citation>
    <scope>NUCLEOTIDE SEQUENCE</scope>
    <source>
        <strain evidence="3">ECLA1</strain>
    </source>
</reference>
<evidence type="ECO:0000313" key="3">
    <source>
        <dbReference type="EMBL" id="KAK3787192.1"/>
    </source>
</evidence>
<feature type="domain" description="DNA helicase Pif1-like DEAD-box helicase" evidence="2">
    <location>
        <begin position="1"/>
        <end position="96"/>
    </location>
</feature>
<comment type="catalytic activity">
    <reaction evidence="1">
        <text>ATP + H2O = ADP + phosphate + H(+)</text>
        <dbReference type="Rhea" id="RHEA:13065"/>
        <dbReference type="ChEBI" id="CHEBI:15377"/>
        <dbReference type="ChEBI" id="CHEBI:15378"/>
        <dbReference type="ChEBI" id="CHEBI:30616"/>
        <dbReference type="ChEBI" id="CHEBI:43474"/>
        <dbReference type="ChEBI" id="CHEBI:456216"/>
        <dbReference type="EC" id="5.6.2.3"/>
    </reaction>
</comment>
<gene>
    <name evidence="3" type="ORF">RRG08_058136</name>
</gene>
<dbReference type="Pfam" id="PF05970">
    <property type="entry name" value="PIF1"/>
    <property type="match status" value="1"/>
</dbReference>
<dbReference type="GO" id="GO:0016787">
    <property type="term" value="F:hydrolase activity"/>
    <property type="evidence" value="ECO:0007669"/>
    <property type="project" value="UniProtKB-KW"/>
</dbReference>
<keyword evidence="1" id="KW-0234">DNA repair</keyword>
<evidence type="ECO:0000259" key="2">
    <source>
        <dbReference type="Pfam" id="PF05970"/>
    </source>
</evidence>
<keyword evidence="1" id="KW-0067">ATP-binding</keyword>
<proteinExistence type="inferred from homology"/>
<comment type="similarity">
    <text evidence="1">Belongs to the helicase family.</text>
</comment>
<keyword evidence="1" id="KW-0347">Helicase</keyword>
<evidence type="ECO:0000313" key="4">
    <source>
        <dbReference type="Proteomes" id="UP001283361"/>
    </source>
</evidence>
<dbReference type="EC" id="5.6.2.3" evidence="1"/>
<dbReference type="GO" id="GO:0006281">
    <property type="term" value="P:DNA repair"/>
    <property type="evidence" value="ECO:0007669"/>
    <property type="project" value="UniProtKB-KW"/>
</dbReference>
<keyword evidence="4" id="KW-1185">Reference proteome</keyword>
<comment type="cofactor">
    <cofactor evidence="1">
        <name>Mg(2+)</name>
        <dbReference type="ChEBI" id="CHEBI:18420"/>
    </cofactor>
</comment>
<dbReference type="InterPro" id="IPR010285">
    <property type="entry name" value="DNA_helicase_pif1-like_DEAD"/>
</dbReference>
<keyword evidence="1" id="KW-0227">DNA damage</keyword>
<dbReference type="GO" id="GO:0043139">
    <property type="term" value="F:5'-3' DNA helicase activity"/>
    <property type="evidence" value="ECO:0007669"/>
    <property type="project" value="UniProtKB-EC"/>
</dbReference>
<dbReference type="PANTHER" id="PTHR10492:SF57">
    <property type="entry name" value="ATP-DEPENDENT DNA HELICASE"/>
    <property type="match status" value="1"/>
</dbReference>
<accession>A0AAE1AGH6</accession>